<proteinExistence type="predicted"/>
<dbReference type="EMBL" id="JAPFFF010000030">
    <property type="protein sequence ID" value="KAK8845670.1"/>
    <property type="molecule type" value="Genomic_DNA"/>
</dbReference>
<evidence type="ECO:0000313" key="2">
    <source>
        <dbReference type="EMBL" id="KAK8845670.1"/>
    </source>
</evidence>
<gene>
    <name evidence="2" type="ORF">M9Y10_020588</name>
</gene>
<keyword evidence="3" id="KW-1185">Reference proteome</keyword>
<reference evidence="2 3" key="1">
    <citation type="submission" date="2024-04" db="EMBL/GenBank/DDBJ databases">
        <title>Tritrichomonas musculus Genome.</title>
        <authorList>
            <person name="Alves-Ferreira E."/>
            <person name="Grigg M."/>
            <person name="Lorenzi H."/>
            <person name="Galac M."/>
        </authorList>
    </citation>
    <scope>NUCLEOTIDE SEQUENCE [LARGE SCALE GENOMIC DNA]</scope>
    <source>
        <strain evidence="2 3">EAF2021</strain>
    </source>
</reference>
<dbReference type="Proteomes" id="UP001470230">
    <property type="component" value="Unassembled WGS sequence"/>
</dbReference>
<feature type="transmembrane region" description="Helical" evidence="1">
    <location>
        <begin position="48"/>
        <end position="68"/>
    </location>
</feature>
<name>A0ABR2HF52_9EUKA</name>
<accession>A0ABR2HF52</accession>
<keyword evidence="1" id="KW-0812">Transmembrane</keyword>
<keyword evidence="1" id="KW-0472">Membrane</keyword>
<evidence type="ECO:0000256" key="1">
    <source>
        <dbReference type="SAM" id="Phobius"/>
    </source>
</evidence>
<evidence type="ECO:0000313" key="3">
    <source>
        <dbReference type="Proteomes" id="UP001470230"/>
    </source>
</evidence>
<organism evidence="2 3">
    <name type="scientific">Tritrichomonas musculus</name>
    <dbReference type="NCBI Taxonomy" id="1915356"/>
    <lineage>
        <taxon>Eukaryota</taxon>
        <taxon>Metamonada</taxon>
        <taxon>Parabasalia</taxon>
        <taxon>Tritrichomonadida</taxon>
        <taxon>Tritrichomonadidae</taxon>
        <taxon>Tritrichomonas</taxon>
    </lineage>
</organism>
<protein>
    <submittedName>
        <fullName evidence="2">Uncharacterized protein</fullName>
    </submittedName>
</protein>
<sequence length="86" mass="9680">MEYVPLKGFDDYEIMTSYPYDIKNKSTNGKCGMIYSKNDGILININGMISPFSLIFLIVSIRLIGLAFPAQQLISSSFYTNVENVI</sequence>
<comment type="caution">
    <text evidence="2">The sequence shown here is derived from an EMBL/GenBank/DDBJ whole genome shotgun (WGS) entry which is preliminary data.</text>
</comment>
<keyword evidence="1" id="KW-1133">Transmembrane helix</keyword>